<comment type="caution">
    <text evidence="2">The sequence shown here is derived from an EMBL/GenBank/DDBJ whole genome shotgun (WGS) entry which is preliminary data.</text>
</comment>
<proteinExistence type="predicted"/>
<keyword evidence="1" id="KW-0472">Membrane</keyword>
<dbReference type="PANTHER" id="PTHR40078">
    <property type="entry name" value="INTEGRAL MEMBRANE PROTEIN-RELATED"/>
    <property type="match status" value="1"/>
</dbReference>
<feature type="transmembrane region" description="Helical" evidence="1">
    <location>
        <begin position="38"/>
        <end position="63"/>
    </location>
</feature>
<evidence type="ECO:0000313" key="2">
    <source>
        <dbReference type="EMBL" id="KIL51015.1"/>
    </source>
</evidence>
<keyword evidence="1" id="KW-1133">Transmembrane helix</keyword>
<evidence type="ECO:0000256" key="1">
    <source>
        <dbReference type="SAM" id="Phobius"/>
    </source>
</evidence>
<gene>
    <name evidence="2" type="ORF">KR50_08960</name>
</gene>
<dbReference type="PANTHER" id="PTHR40078:SF1">
    <property type="entry name" value="INTEGRAL MEMBRANE PROTEIN"/>
    <property type="match status" value="1"/>
</dbReference>
<dbReference type="PATRIC" id="fig|220754.4.peg.916"/>
<name>A0A0C2RLB2_9BACL</name>
<dbReference type="AlphaFoldDB" id="A0A0C2RLB2"/>
<dbReference type="RefSeq" id="WP_041055330.1">
    <property type="nucleotide sequence ID" value="NZ_JXRR01000008.1"/>
</dbReference>
<feature type="transmembrane region" description="Helical" evidence="1">
    <location>
        <begin position="75"/>
        <end position="96"/>
    </location>
</feature>
<evidence type="ECO:0008006" key="4">
    <source>
        <dbReference type="Google" id="ProtNLM"/>
    </source>
</evidence>
<keyword evidence="1" id="KW-0812">Transmembrane</keyword>
<evidence type="ECO:0000313" key="3">
    <source>
        <dbReference type="Proteomes" id="UP000031972"/>
    </source>
</evidence>
<reference evidence="2 3" key="1">
    <citation type="submission" date="2015-01" db="EMBL/GenBank/DDBJ databases">
        <title>Jeotgalibacillus campisalis genome sequencing.</title>
        <authorList>
            <person name="Goh K.M."/>
            <person name="Chan K.-G."/>
            <person name="Yaakop A.S."/>
            <person name="Ee R."/>
            <person name="Gan H.M."/>
            <person name="Chan C.S."/>
        </authorList>
    </citation>
    <scope>NUCLEOTIDE SEQUENCE [LARGE SCALE GENOMIC DNA]</scope>
    <source>
        <strain evidence="2 3">SF-57</strain>
    </source>
</reference>
<accession>A0A0C2RLB2</accession>
<keyword evidence="3" id="KW-1185">Reference proteome</keyword>
<dbReference type="Proteomes" id="UP000031972">
    <property type="component" value="Unassembled WGS sequence"/>
</dbReference>
<feature type="transmembrane region" description="Helical" evidence="1">
    <location>
        <begin position="108"/>
        <end position="128"/>
    </location>
</feature>
<sequence>MRSGFIIGMFYLLGLLLLSFGISTMIVADLGVGPWDALYVGLAETIGFTVGTWVFILGILLILLNGFLMKRVPDFLAIITIFLIGVFMDFWLLVAFAGIESLAMPLRAFMLTAGVAIIGLGIACYLQADFARNPIDSLMMAIQHRTGKSLAVSKTMMEVSVLVLAFLFGGPIGLGTLLVAFSMGALIQLFIKPVTAIRKRLTNEQEVVIN</sequence>
<dbReference type="OrthoDB" id="1902994at2"/>
<dbReference type="EMBL" id="JXRR01000008">
    <property type="protein sequence ID" value="KIL51015.1"/>
    <property type="molecule type" value="Genomic_DNA"/>
</dbReference>
<dbReference type="Pfam" id="PF19700">
    <property type="entry name" value="DUF6198"/>
    <property type="match status" value="1"/>
</dbReference>
<dbReference type="InterPro" id="IPR038750">
    <property type="entry name" value="YczE/YyaS-like"/>
</dbReference>
<protein>
    <recommendedName>
        <fullName evidence="4">Permease</fullName>
    </recommendedName>
</protein>
<organism evidence="2 3">
    <name type="scientific">Jeotgalibacillus campisalis</name>
    <dbReference type="NCBI Taxonomy" id="220754"/>
    <lineage>
        <taxon>Bacteria</taxon>
        <taxon>Bacillati</taxon>
        <taxon>Bacillota</taxon>
        <taxon>Bacilli</taxon>
        <taxon>Bacillales</taxon>
        <taxon>Caryophanaceae</taxon>
        <taxon>Jeotgalibacillus</taxon>
    </lineage>
</organism>